<feature type="region of interest" description="Disordered" evidence="1">
    <location>
        <begin position="89"/>
        <end position="149"/>
    </location>
</feature>
<evidence type="ECO:0000256" key="1">
    <source>
        <dbReference type="SAM" id="MobiDB-lite"/>
    </source>
</evidence>
<dbReference type="STRING" id="357750.A0A2S6CC29"/>
<feature type="region of interest" description="Disordered" evidence="1">
    <location>
        <begin position="674"/>
        <end position="700"/>
    </location>
</feature>
<keyword evidence="4" id="KW-1185">Reference proteome</keyword>
<feature type="region of interest" description="Disordered" evidence="1">
    <location>
        <begin position="1130"/>
        <end position="1159"/>
    </location>
</feature>
<dbReference type="AlphaFoldDB" id="A0A2S6CC29"/>
<dbReference type="GO" id="GO:0005634">
    <property type="term" value="C:nucleus"/>
    <property type="evidence" value="ECO:0007669"/>
    <property type="project" value="TreeGrafter"/>
</dbReference>
<feature type="compositionally biased region" description="Basic residues" evidence="1">
    <location>
        <begin position="268"/>
        <end position="286"/>
    </location>
</feature>
<dbReference type="GO" id="GO:0016887">
    <property type="term" value="F:ATP hydrolysis activity"/>
    <property type="evidence" value="ECO:0007669"/>
    <property type="project" value="InterPro"/>
</dbReference>
<sequence length="1227" mass="134787">MSADDSKSVHPFFQRTTDKSTNNRVPDEHDQTEDAEYTPDTRTADSVTKPKRTNSKRKPKKEDVKGQTKLQTTLDARTNTIVAGVSGLAAQCHSEIPLETVDQNDPRKKRRRTSEQESVEVGVGAADDAPAVVPGSRQPSPQVVIPRSSPPIVEAAAPDAGDVLDRSVIAPRTPSPKAQPQKLLRLNANGKFSSPPTNKPKQEEAAAQPVTKRGRPRRAAAANAAKNLVVKIGYGTDASSRAMTGNRISRVLIGEETIPLTVEDSFRTPRKTRAAAKSTTPKKRTPAKMNKPAHPFFNQDKANNQPAPAKNDSPRKSTAVTPGKLRMQALADRNYDPRDHLPYVSTLNKDRLMIRHPGASDAPFPPRDQMHVRALATDHAGHDSASGSTFAQRKQKKARAPITPEESIFGRFGAQLKPEEERALRSDGFHEIHAKLNVPERLMLSGQDIAYRIATQLSVPLANPDTDELALSSSQHQSHPALQRLYDRIPAVMTGFDESRGENASWTQKYAPQACADVLQPQNEMQVLRGWLGSLAVQAIGGAAPTTKPAAVPPKEKLKKKRKRKSDEMDDFLVDSDEEELREMNDIIDSAPASPLGFRRIQRSVVQTAPTGAKLNNVVFLSGPHGCGKTAAVYGVAKELGFRVFEISSSERRSGKDVLDKVGNMTKNHLVKHHGTEGALSDHLGTQESKPMEEAFQKDLESGRQGKMSAFFKPSTKNPPKPKDPEPKKLLQEKTLKAVKEALKQPPKDQQQSLILIEEVDILFKDDKEFWTTIVELVGSSKRPFIMTCNDEDLVAWQTVPHHAFLRFRPAPIDLATDYMLLLAAAEGHLLTRSAVRTLYEHHDRDLRRTITELDYWCQMGVGDPKEGLNWIYQRWPPGSDVDHFGRKIRVVSDGTYQEGMGLTPCPDPSAEDALWWAWENFGVEPSRALGWKANLDNDQRLTMDSLPSPADRRQNLQRLSFAAATADVLSGADACTSLGLLGSTGGDPTQPEMSEKARGNYILGMPLIQTDEAIDHSHTSQDVLITMTLSAWKTYEVNPRAVQSSRILHSIPAKRAQAAREEPLDRKSFSCFDPISTSEEVSLSGPGFPVSVFDGTFKSIAVDLAPYVRSIVQYDFALEEQRQRLSLLDTAGEGGGEGRRVKRARTTRAARSALEGSQRASARRDRWFTKELDGSAVLATGGKDWPRLTHEGGSRGSVAGEDGKQSSAASTTEAIGGQEVVSSELM</sequence>
<dbReference type="PANTHER" id="PTHR23389:SF21">
    <property type="entry name" value="ATPASE FAMILY AAA DOMAIN-CONTAINING PROTEIN 5"/>
    <property type="match status" value="1"/>
</dbReference>
<dbReference type="GO" id="GO:0003677">
    <property type="term" value="F:DNA binding"/>
    <property type="evidence" value="ECO:0007669"/>
    <property type="project" value="TreeGrafter"/>
</dbReference>
<dbReference type="InterPro" id="IPR003959">
    <property type="entry name" value="ATPase_AAA_core"/>
</dbReference>
<feature type="region of interest" description="Disordered" evidence="1">
    <location>
        <begin position="543"/>
        <end position="566"/>
    </location>
</feature>
<accession>A0A2S6CC29</accession>
<dbReference type="SMART" id="SM00382">
    <property type="entry name" value="AAA"/>
    <property type="match status" value="1"/>
</dbReference>
<proteinExistence type="predicted"/>
<dbReference type="SUPFAM" id="SSF52540">
    <property type="entry name" value="P-loop containing nucleoside triphosphate hydrolases"/>
    <property type="match status" value="1"/>
</dbReference>
<feature type="region of interest" description="Disordered" evidence="1">
    <location>
        <begin position="170"/>
        <end position="222"/>
    </location>
</feature>
<dbReference type="Gene3D" id="3.40.50.300">
    <property type="entry name" value="P-loop containing nucleotide triphosphate hydrolases"/>
    <property type="match status" value="1"/>
</dbReference>
<evidence type="ECO:0000259" key="2">
    <source>
        <dbReference type="SMART" id="SM00382"/>
    </source>
</evidence>
<dbReference type="InterPro" id="IPR027417">
    <property type="entry name" value="P-loop_NTPase"/>
</dbReference>
<dbReference type="GO" id="GO:0005524">
    <property type="term" value="F:ATP binding"/>
    <property type="evidence" value="ECO:0007669"/>
    <property type="project" value="InterPro"/>
</dbReference>
<dbReference type="InterPro" id="IPR003593">
    <property type="entry name" value="AAA+_ATPase"/>
</dbReference>
<name>A0A2S6CC29_9PEZI</name>
<dbReference type="PANTHER" id="PTHR23389">
    <property type="entry name" value="CHROMOSOME TRANSMISSION FIDELITY FACTOR 18"/>
    <property type="match status" value="1"/>
</dbReference>
<comment type="caution">
    <text evidence="3">The sequence shown here is derived from an EMBL/GenBank/DDBJ whole genome shotgun (WGS) entry which is preliminary data.</text>
</comment>
<evidence type="ECO:0000313" key="3">
    <source>
        <dbReference type="EMBL" id="PPJ57279.1"/>
    </source>
</evidence>
<evidence type="ECO:0000313" key="4">
    <source>
        <dbReference type="Proteomes" id="UP000237631"/>
    </source>
</evidence>
<reference evidence="4" key="1">
    <citation type="journal article" date="2017" name="bioRxiv">
        <title>Conservation of a gene cluster reveals novel cercosporin biosynthetic mechanisms and extends production to the genus Colletotrichum.</title>
        <authorList>
            <person name="de Jonge R."/>
            <person name="Ebert M.K."/>
            <person name="Huitt-Roehl C.R."/>
            <person name="Pal P."/>
            <person name="Suttle J.C."/>
            <person name="Spanner R.E."/>
            <person name="Neubauer J.D."/>
            <person name="Jurick W.M.II."/>
            <person name="Stott K.A."/>
            <person name="Secor G.A."/>
            <person name="Thomma B.P.H.J."/>
            <person name="Van de Peer Y."/>
            <person name="Townsend C.A."/>
            <person name="Bolton M.D."/>
        </authorList>
    </citation>
    <scope>NUCLEOTIDE SEQUENCE [LARGE SCALE GENOMIC DNA]</scope>
    <source>
        <strain evidence="4">CBS538.71</strain>
    </source>
</reference>
<protein>
    <recommendedName>
        <fullName evidence="2">AAA+ ATPase domain-containing protein</fullName>
    </recommendedName>
</protein>
<dbReference type="OrthoDB" id="9996895at2759"/>
<feature type="region of interest" description="Disordered" evidence="1">
    <location>
        <begin position="709"/>
        <end position="728"/>
    </location>
</feature>
<feature type="compositionally biased region" description="Basic residues" evidence="1">
    <location>
        <begin position="49"/>
        <end position="59"/>
    </location>
</feature>
<feature type="region of interest" description="Disordered" evidence="1">
    <location>
        <begin position="265"/>
        <end position="323"/>
    </location>
</feature>
<feature type="region of interest" description="Disordered" evidence="1">
    <location>
        <begin position="378"/>
        <end position="401"/>
    </location>
</feature>
<feature type="compositionally biased region" description="Basic and acidic residues" evidence="1">
    <location>
        <begin position="690"/>
        <end position="700"/>
    </location>
</feature>
<feature type="region of interest" description="Disordered" evidence="1">
    <location>
        <begin position="1"/>
        <end position="76"/>
    </location>
</feature>
<feature type="domain" description="AAA+ ATPase" evidence="2">
    <location>
        <begin position="615"/>
        <end position="821"/>
    </location>
</feature>
<gene>
    <name evidence="3" type="ORF">CBER1_11537</name>
</gene>
<feature type="compositionally biased region" description="Basic and acidic residues" evidence="1">
    <location>
        <begin position="1185"/>
        <end position="1194"/>
    </location>
</feature>
<organism evidence="3 4">
    <name type="scientific">Cercospora berteroae</name>
    <dbReference type="NCBI Taxonomy" id="357750"/>
    <lineage>
        <taxon>Eukaryota</taxon>
        <taxon>Fungi</taxon>
        <taxon>Dikarya</taxon>
        <taxon>Ascomycota</taxon>
        <taxon>Pezizomycotina</taxon>
        <taxon>Dothideomycetes</taxon>
        <taxon>Dothideomycetidae</taxon>
        <taxon>Mycosphaerellales</taxon>
        <taxon>Mycosphaerellaceae</taxon>
        <taxon>Cercospora</taxon>
    </lineage>
</organism>
<dbReference type="Proteomes" id="UP000237631">
    <property type="component" value="Unassembled WGS sequence"/>
</dbReference>
<feature type="region of interest" description="Disordered" evidence="1">
    <location>
        <begin position="1181"/>
        <end position="1227"/>
    </location>
</feature>
<dbReference type="EMBL" id="PNEN01000498">
    <property type="protein sequence ID" value="PPJ57279.1"/>
    <property type="molecule type" value="Genomic_DNA"/>
</dbReference>
<dbReference type="CDD" id="cd00009">
    <property type="entry name" value="AAA"/>
    <property type="match status" value="1"/>
</dbReference>
<dbReference type="Pfam" id="PF00004">
    <property type="entry name" value="AAA"/>
    <property type="match status" value="1"/>
</dbReference>
<feature type="compositionally biased region" description="Low complexity" evidence="1">
    <location>
        <begin position="121"/>
        <end position="135"/>
    </location>
</feature>